<reference evidence="3" key="1">
    <citation type="journal article" date="2019" name="Int. J. Syst. Evol. Microbiol.">
        <title>The Global Catalogue of Microorganisms (GCM) 10K type strain sequencing project: providing services to taxonomists for standard genome sequencing and annotation.</title>
        <authorList>
            <consortium name="The Broad Institute Genomics Platform"/>
            <consortium name="The Broad Institute Genome Sequencing Center for Infectious Disease"/>
            <person name="Wu L."/>
            <person name="Ma J."/>
        </authorList>
    </citation>
    <scope>NUCLEOTIDE SEQUENCE [LARGE SCALE GENOMIC DNA]</scope>
    <source>
        <strain evidence="3">JCM 17666</strain>
    </source>
</reference>
<dbReference type="CDD" id="cd06661">
    <property type="entry name" value="GGCT_like"/>
    <property type="match status" value="1"/>
</dbReference>
<evidence type="ECO:0000259" key="1">
    <source>
        <dbReference type="Pfam" id="PF06094"/>
    </source>
</evidence>
<dbReference type="Proteomes" id="UP001501671">
    <property type="component" value="Unassembled WGS sequence"/>
</dbReference>
<dbReference type="InterPro" id="IPR009288">
    <property type="entry name" value="AIG2-like_dom"/>
</dbReference>
<dbReference type="Gene3D" id="3.10.490.10">
    <property type="entry name" value="Gamma-glutamyl cyclotransferase-like"/>
    <property type="match status" value="1"/>
</dbReference>
<comment type="caution">
    <text evidence="2">The sequence shown here is derived from an EMBL/GenBank/DDBJ whole genome shotgun (WGS) entry which is preliminary data.</text>
</comment>
<dbReference type="RefSeq" id="WP_345251105.1">
    <property type="nucleotide sequence ID" value="NZ_BAABFO010000018.1"/>
</dbReference>
<dbReference type="EMBL" id="BAABFO010000018">
    <property type="protein sequence ID" value="GAA4337963.1"/>
    <property type="molecule type" value="Genomic_DNA"/>
</dbReference>
<sequence length="144" mass="15762">MDIYVFVYGTLREGEINDARLLAARLGLPAPEPMGRARVRGRLYDFGDWPGLVEAADGPAVLGEVYRIGPALLAAMDEVEEYVPGQDTLFVRRRVELDLGGRPLSCFFYPIDPRQTGAAVPIDHDDWIAYRRARQGAATGGAVG</sequence>
<gene>
    <name evidence="2" type="ORF">GCM10023144_34400</name>
</gene>
<proteinExistence type="predicted"/>
<dbReference type="Pfam" id="PF06094">
    <property type="entry name" value="GGACT"/>
    <property type="match status" value="1"/>
</dbReference>
<keyword evidence="3" id="KW-1185">Reference proteome</keyword>
<organism evidence="2 3">
    <name type="scientific">Pigmentiphaga soli</name>
    <dbReference type="NCBI Taxonomy" id="1007095"/>
    <lineage>
        <taxon>Bacteria</taxon>
        <taxon>Pseudomonadati</taxon>
        <taxon>Pseudomonadota</taxon>
        <taxon>Betaproteobacteria</taxon>
        <taxon>Burkholderiales</taxon>
        <taxon>Alcaligenaceae</taxon>
        <taxon>Pigmentiphaga</taxon>
    </lineage>
</organism>
<evidence type="ECO:0000313" key="2">
    <source>
        <dbReference type="EMBL" id="GAA4337963.1"/>
    </source>
</evidence>
<dbReference type="SUPFAM" id="SSF110857">
    <property type="entry name" value="Gamma-glutamyl cyclotransferase-like"/>
    <property type="match status" value="1"/>
</dbReference>
<accession>A0ABP8HDR8</accession>
<protein>
    <submittedName>
        <fullName evidence="2">Gamma-glutamylcyclotransferase</fullName>
    </submittedName>
</protein>
<dbReference type="InterPro" id="IPR013024">
    <property type="entry name" value="GGCT-like"/>
</dbReference>
<name>A0ABP8HDR8_9BURK</name>
<evidence type="ECO:0000313" key="3">
    <source>
        <dbReference type="Proteomes" id="UP001501671"/>
    </source>
</evidence>
<feature type="domain" description="Gamma-glutamylcyclotransferase AIG2-like" evidence="1">
    <location>
        <begin position="5"/>
        <end position="128"/>
    </location>
</feature>
<dbReference type="InterPro" id="IPR036568">
    <property type="entry name" value="GGCT-like_sf"/>
</dbReference>